<proteinExistence type="predicted"/>
<dbReference type="RefSeq" id="WP_092612734.1">
    <property type="nucleotide sequence ID" value="NZ_FMYF01000011.1"/>
</dbReference>
<dbReference type="InterPro" id="IPR016040">
    <property type="entry name" value="NAD(P)-bd_dom"/>
</dbReference>
<evidence type="ECO:0000313" key="3">
    <source>
        <dbReference type="Proteomes" id="UP000199086"/>
    </source>
</evidence>
<gene>
    <name evidence="2" type="ORF">GA0111570_11168</name>
</gene>
<dbReference type="AlphaFoldDB" id="A0A1G6HLV3"/>
<sequence length="215" mass="22803">MKIGIIGATGRAGRAIHALAAERGHLPTAIVRSRQRADEILGAGADVVVRDALGLTAADLAPYDVVVDAFGTAPDEAHRQVELAHRLVEQAATLGPDAPRLLFILGAGSLRAGEDRHLYVEDIRKMPGSSAWVNIPVQQLAELEFLRAAEIDWVGISPSAVFEPGEATEPVLGADDLLVDEDGVSRVTTGTMAVAVLDEIEAPAHRNLRFTVRNG</sequence>
<feature type="domain" description="NAD(P)-binding" evidence="1">
    <location>
        <begin position="7"/>
        <end position="199"/>
    </location>
</feature>
<dbReference type="STRING" id="1577474.GA0111570_11168"/>
<evidence type="ECO:0000313" key="2">
    <source>
        <dbReference type="EMBL" id="SDB95098.1"/>
    </source>
</evidence>
<accession>A0A1G6HLV3</accession>
<dbReference type="OrthoDB" id="3191258at2"/>
<name>A0A1G6HLV3_9ACTN</name>
<dbReference type="InterPro" id="IPR036291">
    <property type="entry name" value="NAD(P)-bd_dom_sf"/>
</dbReference>
<dbReference type="SUPFAM" id="SSF51735">
    <property type="entry name" value="NAD(P)-binding Rossmann-fold domains"/>
    <property type="match status" value="1"/>
</dbReference>
<dbReference type="GO" id="GO:0016646">
    <property type="term" value="F:oxidoreductase activity, acting on the CH-NH group of donors, NAD or NADP as acceptor"/>
    <property type="evidence" value="ECO:0007669"/>
    <property type="project" value="TreeGrafter"/>
</dbReference>
<dbReference type="Proteomes" id="UP000199086">
    <property type="component" value="Unassembled WGS sequence"/>
</dbReference>
<dbReference type="Pfam" id="PF13460">
    <property type="entry name" value="NAD_binding_10"/>
    <property type="match status" value="1"/>
</dbReference>
<keyword evidence="3" id="KW-1185">Reference proteome</keyword>
<dbReference type="PANTHER" id="PTHR43355:SF2">
    <property type="entry name" value="FLAVIN REDUCTASE (NADPH)"/>
    <property type="match status" value="1"/>
</dbReference>
<dbReference type="InterPro" id="IPR051606">
    <property type="entry name" value="Polyketide_Oxido-like"/>
</dbReference>
<dbReference type="Gene3D" id="3.40.50.720">
    <property type="entry name" value="NAD(P)-binding Rossmann-like Domain"/>
    <property type="match status" value="1"/>
</dbReference>
<dbReference type="EMBL" id="FMYF01000011">
    <property type="protein sequence ID" value="SDB95098.1"/>
    <property type="molecule type" value="Genomic_DNA"/>
</dbReference>
<dbReference type="PANTHER" id="PTHR43355">
    <property type="entry name" value="FLAVIN REDUCTASE (NADPH)"/>
    <property type="match status" value="1"/>
</dbReference>
<reference evidence="2 3" key="1">
    <citation type="submission" date="2016-06" db="EMBL/GenBank/DDBJ databases">
        <authorList>
            <person name="Olsen C.W."/>
            <person name="Carey S."/>
            <person name="Hinshaw L."/>
            <person name="Karasin A.I."/>
        </authorList>
    </citation>
    <scope>NUCLEOTIDE SEQUENCE [LARGE SCALE GENOMIC DNA]</scope>
    <source>
        <strain evidence="2 3">LZ-22</strain>
    </source>
</reference>
<organism evidence="2 3">
    <name type="scientific">Raineyella antarctica</name>
    <dbReference type="NCBI Taxonomy" id="1577474"/>
    <lineage>
        <taxon>Bacteria</taxon>
        <taxon>Bacillati</taxon>
        <taxon>Actinomycetota</taxon>
        <taxon>Actinomycetes</taxon>
        <taxon>Propionibacteriales</taxon>
        <taxon>Propionibacteriaceae</taxon>
        <taxon>Raineyella</taxon>
    </lineage>
</organism>
<evidence type="ECO:0000259" key="1">
    <source>
        <dbReference type="Pfam" id="PF13460"/>
    </source>
</evidence>
<protein>
    <recommendedName>
        <fullName evidence="1">NAD(P)-binding domain-containing protein</fullName>
    </recommendedName>
</protein>